<feature type="transmembrane region" description="Helical" evidence="1">
    <location>
        <begin position="291"/>
        <end position="318"/>
    </location>
</feature>
<proteinExistence type="predicted"/>
<accession>A0A4R2K8T4</accession>
<organism evidence="2 3">
    <name type="scientific">Marinisporobacter balticus</name>
    <dbReference type="NCBI Taxonomy" id="2018667"/>
    <lineage>
        <taxon>Bacteria</taxon>
        <taxon>Bacillati</taxon>
        <taxon>Bacillota</taxon>
        <taxon>Clostridia</taxon>
        <taxon>Peptostreptococcales</taxon>
        <taxon>Thermotaleaceae</taxon>
        <taxon>Marinisporobacter</taxon>
    </lineage>
</organism>
<dbReference type="Pfam" id="PF07907">
    <property type="entry name" value="YibE_F"/>
    <property type="match status" value="1"/>
</dbReference>
<feature type="transmembrane region" description="Helical" evidence="1">
    <location>
        <begin position="169"/>
        <end position="190"/>
    </location>
</feature>
<dbReference type="EMBL" id="SLWV01000035">
    <property type="protein sequence ID" value="TCO69054.1"/>
    <property type="molecule type" value="Genomic_DNA"/>
</dbReference>
<reference evidence="2 3" key="1">
    <citation type="submission" date="2019-03" db="EMBL/GenBank/DDBJ databases">
        <title>Genomic Encyclopedia of Type Strains, Phase IV (KMG-IV): sequencing the most valuable type-strain genomes for metagenomic binning, comparative biology and taxonomic classification.</title>
        <authorList>
            <person name="Goeker M."/>
        </authorList>
    </citation>
    <scope>NUCLEOTIDE SEQUENCE [LARGE SCALE GENOMIC DNA]</scope>
    <source>
        <strain evidence="2 3">DSM 102940</strain>
    </source>
</reference>
<dbReference type="InterPro" id="IPR012507">
    <property type="entry name" value="YibE_F"/>
</dbReference>
<evidence type="ECO:0000313" key="2">
    <source>
        <dbReference type="EMBL" id="TCO69054.1"/>
    </source>
</evidence>
<evidence type="ECO:0000313" key="3">
    <source>
        <dbReference type="Proteomes" id="UP000294919"/>
    </source>
</evidence>
<dbReference type="AlphaFoldDB" id="A0A4R2K8T4"/>
<dbReference type="PANTHER" id="PTHR41771:SF1">
    <property type="entry name" value="MEMBRANE PROTEIN"/>
    <property type="match status" value="1"/>
</dbReference>
<dbReference type="RefSeq" id="WP_132247790.1">
    <property type="nucleotide sequence ID" value="NZ_SLWV01000035.1"/>
</dbReference>
<keyword evidence="1" id="KW-1133">Transmembrane helix</keyword>
<feature type="transmembrane region" description="Helical" evidence="1">
    <location>
        <begin position="197"/>
        <end position="216"/>
    </location>
</feature>
<dbReference type="Proteomes" id="UP000294919">
    <property type="component" value="Unassembled WGS sequence"/>
</dbReference>
<protein>
    <submittedName>
        <fullName evidence="2">Putative membrane protein</fullName>
    </submittedName>
</protein>
<gene>
    <name evidence="2" type="ORF">EV214_1355</name>
</gene>
<sequence>MKKGIMISIVIGLMIFIVGSFNYENSEKNENTFEVSAVVLETDDSGMIQAGISKIGDQSVTVIITEGKHKGENLEAKNHLMGKLDYDNYYKKGDKIVVAILEEEDNIQQAITVDLYRQGWQMILFVLFVICLILYAGVTGIKALFSFVASVCIIWMFLIPSLLNGKSPLILSMVTLTLLSAIIIFSIAGFTKKGVSAFVGTMSGIIVTMGLTIFFGDKLALLGMTSPFAETLLFSGHMDLNMQHIFYAAIIMGASGAAMDIAMDVCASMEEIKNKKPDIDRKGLIQSGFNVGRAVIGTMTTTLLLAYSGGYLTLLMLFMSKNTSLARMMNLKIVAAEIMRTIVGSIGLVLVAPITALVAGVIFSHDFSKGWNLFEVKKI</sequence>
<name>A0A4R2K8T4_9FIRM</name>
<evidence type="ECO:0000256" key="1">
    <source>
        <dbReference type="SAM" id="Phobius"/>
    </source>
</evidence>
<feature type="transmembrane region" description="Helical" evidence="1">
    <location>
        <begin position="338"/>
        <end position="363"/>
    </location>
</feature>
<dbReference type="PANTHER" id="PTHR41771">
    <property type="entry name" value="MEMBRANE PROTEIN-RELATED"/>
    <property type="match status" value="1"/>
</dbReference>
<comment type="caution">
    <text evidence="2">The sequence shown here is derived from an EMBL/GenBank/DDBJ whole genome shotgun (WGS) entry which is preliminary data.</text>
</comment>
<feature type="transmembrane region" description="Helical" evidence="1">
    <location>
        <begin position="5"/>
        <end position="23"/>
    </location>
</feature>
<keyword evidence="1" id="KW-0812">Transmembrane</keyword>
<keyword evidence="1" id="KW-0472">Membrane</keyword>
<keyword evidence="3" id="KW-1185">Reference proteome</keyword>
<dbReference type="OrthoDB" id="5753718at2"/>
<feature type="transmembrane region" description="Helical" evidence="1">
    <location>
        <begin position="119"/>
        <end position="137"/>
    </location>
</feature>